<sequence>MATQQQPAQPSKQAAYDQSQNPVTQTPLEQRVSPHQRQRGDPVSSITRRTADSNPSNDEELARLKQRREQEQKNLQAASDVDLEYGVEQQPAEGEIAQAVRHKSERAQAGAHAGPVGSAQGPGNPGFGEERDLAADMGRKKEEHDRILGDGVGQSPAEPDGEAAEREALRQRKLKEEENLDVKGAVRAGTGDPVA</sequence>
<keyword evidence="3" id="KW-1185">Reference proteome</keyword>
<feature type="compositionally biased region" description="Low complexity" evidence="1">
    <location>
        <begin position="1"/>
        <end position="15"/>
    </location>
</feature>
<feature type="compositionally biased region" description="Basic and acidic residues" evidence="1">
    <location>
        <begin position="60"/>
        <end position="72"/>
    </location>
</feature>
<feature type="region of interest" description="Disordered" evidence="1">
    <location>
        <begin position="1"/>
        <end position="195"/>
    </location>
</feature>
<comment type="caution">
    <text evidence="2">The sequence shown here is derived from an EMBL/GenBank/DDBJ whole genome shotgun (WGS) entry which is preliminary data.</text>
</comment>
<dbReference type="AlphaFoldDB" id="A0A397HBM1"/>
<dbReference type="RefSeq" id="XP_026616080.1">
    <property type="nucleotide sequence ID" value="XM_026760019.1"/>
</dbReference>
<dbReference type="VEuPathDB" id="FungiDB:CDV56_106400"/>
<dbReference type="EMBL" id="NKHU02000052">
    <property type="protein sequence ID" value="RHZ60452.1"/>
    <property type="molecule type" value="Genomic_DNA"/>
</dbReference>
<accession>A0A397HBM1</accession>
<feature type="compositionally biased region" description="Basic and acidic residues" evidence="1">
    <location>
        <begin position="128"/>
        <end position="148"/>
    </location>
</feature>
<gene>
    <name evidence="2" type="ORF">CDV56_106400</name>
</gene>
<protein>
    <submittedName>
        <fullName evidence="2">Uncharacterized protein</fullName>
    </submittedName>
</protein>
<evidence type="ECO:0000313" key="2">
    <source>
        <dbReference type="EMBL" id="RHZ60452.1"/>
    </source>
</evidence>
<evidence type="ECO:0000313" key="3">
    <source>
        <dbReference type="Proteomes" id="UP000215305"/>
    </source>
</evidence>
<organism evidence="2 3">
    <name type="scientific">Aspergillus thermomutatus</name>
    <name type="common">Neosartorya pseudofischeri</name>
    <dbReference type="NCBI Taxonomy" id="41047"/>
    <lineage>
        <taxon>Eukaryota</taxon>
        <taxon>Fungi</taxon>
        <taxon>Dikarya</taxon>
        <taxon>Ascomycota</taxon>
        <taxon>Pezizomycotina</taxon>
        <taxon>Eurotiomycetes</taxon>
        <taxon>Eurotiomycetidae</taxon>
        <taxon>Eurotiales</taxon>
        <taxon>Aspergillaceae</taxon>
        <taxon>Aspergillus</taxon>
        <taxon>Aspergillus subgen. Fumigati</taxon>
    </lineage>
</organism>
<name>A0A397HBM1_ASPTH</name>
<dbReference type="OrthoDB" id="4509376at2759"/>
<evidence type="ECO:0000256" key="1">
    <source>
        <dbReference type="SAM" id="MobiDB-lite"/>
    </source>
</evidence>
<feature type="compositionally biased region" description="Polar residues" evidence="1">
    <location>
        <begin position="16"/>
        <end position="28"/>
    </location>
</feature>
<dbReference type="Proteomes" id="UP000215305">
    <property type="component" value="Unassembled WGS sequence"/>
</dbReference>
<dbReference type="GeneID" id="38128374"/>
<proteinExistence type="predicted"/>
<feature type="compositionally biased region" description="Basic and acidic residues" evidence="1">
    <location>
        <begin position="163"/>
        <end position="181"/>
    </location>
</feature>
<reference evidence="2" key="1">
    <citation type="submission" date="2018-08" db="EMBL/GenBank/DDBJ databases">
        <title>Draft genome sequence of azole-resistant Aspergillus thermomutatus (Neosartorya pseudofischeri) strain HMR AF 39, isolated from a human nasal aspirate.</title>
        <authorList>
            <person name="Parent-Michaud M."/>
            <person name="Dufresne P.J."/>
            <person name="Fournier E."/>
            <person name="Martineau C."/>
            <person name="Moreira S."/>
            <person name="Perkins V."/>
            <person name="De Repentigny L."/>
            <person name="Dufresne S.F."/>
        </authorList>
    </citation>
    <scope>NUCLEOTIDE SEQUENCE [LARGE SCALE GENOMIC DNA]</scope>
    <source>
        <strain evidence="2">HMR AF 39</strain>
    </source>
</reference>
<feature type="compositionally biased region" description="Polar residues" evidence="1">
    <location>
        <begin position="44"/>
        <end position="56"/>
    </location>
</feature>